<feature type="region of interest" description="Disordered" evidence="3">
    <location>
        <begin position="678"/>
        <end position="700"/>
    </location>
</feature>
<keyword evidence="6" id="KW-1185">Reference proteome</keyword>
<protein>
    <recommendedName>
        <fullName evidence="4">Rho-GAP domain-containing protein</fullName>
    </recommendedName>
</protein>
<comment type="similarity">
    <text evidence="1">Belongs to the FAM13 family.</text>
</comment>
<evidence type="ECO:0000256" key="3">
    <source>
        <dbReference type="SAM" id="MobiDB-lite"/>
    </source>
</evidence>
<dbReference type="InterPro" id="IPR008936">
    <property type="entry name" value="Rho_GTPase_activation_prot"/>
</dbReference>
<evidence type="ECO:0000256" key="2">
    <source>
        <dbReference type="SAM" id="Coils"/>
    </source>
</evidence>
<feature type="compositionally biased region" description="Basic residues" evidence="3">
    <location>
        <begin position="549"/>
        <end position="562"/>
    </location>
</feature>
<feature type="region of interest" description="Disordered" evidence="3">
    <location>
        <begin position="18"/>
        <end position="37"/>
    </location>
</feature>
<dbReference type="Pfam" id="PF00620">
    <property type="entry name" value="RhoGAP"/>
    <property type="match status" value="1"/>
</dbReference>
<dbReference type="Proteomes" id="UP001208570">
    <property type="component" value="Unassembled WGS sequence"/>
</dbReference>
<dbReference type="PANTHER" id="PTHR15904:SF17">
    <property type="entry name" value="RHO-GAP DOMAIN-CONTAINING PROTEIN"/>
    <property type="match status" value="1"/>
</dbReference>
<dbReference type="AlphaFoldDB" id="A0AAD9N946"/>
<feature type="region of interest" description="Disordered" evidence="3">
    <location>
        <begin position="324"/>
        <end position="369"/>
    </location>
</feature>
<keyword evidence="2" id="KW-0175">Coiled coil</keyword>
<sequence>MQHQGVGYSSKMEKVKRAIVGSPRDRKSNKASDLGGSNSSTNTICQYFGVPLMELLNREKSEVPNLVTKACTYIYDHGVDEKGIFRVNGNVRVVESLKASFNKTGDADFKEVDVMSVASLLKMFLRELPSNLIPEDLTRTFIIAQTGNAAQPHVQLEQFFSLLQQIPLHFYKTLKYLMIFLVLIAKHSPQNQMEPKSLGIVFAPCIFRCSGGNIGLTQQGITNQILTRFIINFDVLFLSKGEESPNLPGFVFKKLQVRDREVSSQTKVEVNTSLPVPPPRKKKSPGTKKQTPPPPPRIRHSVNPNMPVPAARKSNVVPEVIQPPVFTDNQVQSNSHSDDELVDTNRSNSPFALESDRSEFSTAPSPRSSRAHDEIIEIVINMSVDEFLFGITNPIPDVPQPKPKQKQQTEVLENGFSTLSIKERMKQMEENHKTKQQEDGHVSKPMGQLGFDLFKEKNATGGIMETTVKTKTSVAKQDVDGQGNISPQSPPKESAGDLFDLPQNSGRTLYHPQCSKHFPEESVIVIPVPHWLKHCTANLQVTNRVKAPSRRLPTRHHYRKSAHQIDTSMSWSTDQDQPPQTRPFLPEPQLDVNQNAKPSMNFLSERELISPEKTPLLNSKPYVPPLDFSTLHEHGDGSEPISLEQGYSISLQKANQCEDGETALLSPRTSKMRAKKIAHPNTDIPPSPPTDQTHIPSKPIIDDKSNLTVKQLTKKIQSYKKHIKEFEEQFEASHGYRPSQTDKAAVPEVKRNMQELQKTRKELRKLKEEIENERRGTMPVPVIRPTRDEDLFSKERPLTMKETLQSILKTLEQKRAEINRPTELSEMTMEEIVDEKLAVQKALLHFESIHGRPVTKEDKALMRPLYDRYRNIKKTLSNPQSPWEKSMELQSVPEGQPLDFTPSSADREVVHVPTAEHVEEQEDFMVTREFNLMGHDTLPGVGAGIPDMLIGCDGPSQSLHHLTRQELLDEQQKARAERKHLRNLLREYESELYKQIGGKIQRKAQAPIQAEYKHVKERLKLLKALLSKHDSLSAN</sequence>
<feature type="compositionally biased region" description="Polar residues" evidence="3">
    <location>
        <begin position="564"/>
        <end position="579"/>
    </location>
</feature>
<dbReference type="EMBL" id="JAODUP010000142">
    <property type="protein sequence ID" value="KAK2159998.1"/>
    <property type="molecule type" value="Genomic_DNA"/>
</dbReference>
<dbReference type="PANTHER" id="PTHR15904">
    <property type="entry name" value="FAM13"/>
    <property type="match status" value="1"/>
</dbReference>
<dbReference type="GO" id="GO:0007165">
    <property type="term" value="P:signal transduction"/>
    <property type="evidence" value="ECO:0007669"/>
    <property type="project" value="InterPro"/>
</dbReference>
<dbReference type="CDD" id="cd00159">
    <property type="entry name" value="RhoGAP"/>
    <property type="match status" value="1"/>
</dbReference>
<evidence type="ECO:0000259" key="4">
    <source>
        <dbReference type="PROSITE" id="PS50238"/>
    </source>
</evidence>
<dbReference type="PROSITE" id="PS50238">
    <property type="entry name" value="RHOGAP"/>
    <property type="match status" value="1"/>
</dbReference>
<dbReference type="InterPro" id="IPR059029">
    <property type="entry name" value="FAM13A_dom"/>
</dbReference>
<dbReference type="InterPro" id="IPR000198">
    <property type="entry name" value="RhoGAP_dom"/>
</dbReference>
<gene>
    <name evidence="5" type="ORF">LSH36_142g06022</name>
</gene>
<comment type="caution">
    <text evidence="5">The sequence shown here is derived from an EMBL/GenBank/DDBJ whole genome shotgun (WGS) entry which is preliminary data.</text>
</comment>
<evidence type="ECO:0000313" key="5">
    <source>
        <dbReference type="EMBL" id="KAK2159998.1"/>
    </source>
</evidence>
<evidence type="ECO:0000313" key="6">
    <source>
        <dbReference type="Proteomes" id="UP001208570"/>
    </source>
</evidence>
<feature type="region of interest" description="Disordered" evidence="3">
    <location>
        <begin position="263"/>
        <end position="310"/>
    </location>
</feature>
<feature type="coiled-coil region" evidence="2">
    <location>
        <begin position="964"/>
        <end position="991"/>
    </location>
</feature>
<accession>A0AAD9N946</accession>
<feature type="domain" description="Rho-GAP" evidence="4">
    <location>
        <begin position="50"/>
        <end position="237"/>
    </location>
</feature>
<evidence type="ECO:0000256" key="1">
    <source>
        <dbReference type="ARBA" id="ARBA00007549"/>
    </source>
</evidence>
<feature type="region of interest" description="Disordered" evidence="3">
    <location>
        <begin position="474"/>
        <end position="504"/>
    </location>
</feature>
<feature type="region of interest" description="Disordered" evidence="3">
    <location>
        <begin position="549"/>
        <end position="589"/>
    </location>
</feature>
<dbReference type="Pfam" id="PF26116">
    <property type="entry name" value="FAM13A"/>
    <property type="match status" value="1"/>
</dbReference>
<feature type="coiled-coil region" evidence="2">
    <location>
        <begin position="709"/>
        <end position="776"/>
    </location>
</feature>
<name>A0AAD9N946_9ANNE</name>
<dbReference type="SMART" id="SM00324">
    <property type="entry name" value="RhoGAP"/>
    <property type="match status" value="1"/>
</dbReference>
<dbReference type="Gene3D" id="1.10.555.10">
    <property type="entry name" value="Rho GTPase activation protein"/>
    <property type="match status" value="1"/>
</dbReference>
<dbReference type="InterPro" id="IPR039102">
    <property type="entry name" value="FAM13"/>
</dbReference>
<organism evidence="5 6">
    <name type="scientific">Paralvinella palmiformis</name>
    <dbReference type="NCBI Taxonomy" id="53620"/>
    <lineage>
        <taxon>Eukaryota</taxon>
        <taxon>Metazoa</taxon>
        <taxon>Spiralia</taxon>
        <taxon>Lophotrochozoa</taxon>
        <taxon>Annelida</taxon>
        <taxon>Polychaeta</taxon>
        <taxon>Sedentaria</taxon>
        <taxon>Canalipalpata</taxon>
        <taxon>Terebellida</taxon>
        <taxon>Terebelliformia</taxon>
        <taxon>Alvinellidae</taxon>
        <taxon>Paralvinella</taxon>
    </lineage>
</organism>
<feature type="compositionally biased region" description="Polar residues" evidence="3">
    <location>
        <begin position="263"/>
        <end position="274"/>
    </location>
</feature>
<reference evidence="5" key="1">
    <citation type="journal article" date="2023" name="Mol. Biol. Evol.">
        <title>Third-Generation Sequencing Reveals the Adaptive Role of the Epigenome in Three Deep-Sea Polychaetes.</title>
        <authorList>
            <person name="Perez M."/>
            <person name="Aroh O."/>
            <person name="Sun Y."/>
            <person name="Lan Y."/>
            <person name="Juniper S.K."/>
            <person name="Young C.R."/>
            <person name="Angers B."/>
            <person name="Qian P.Y."/>
        </authorList>
    </citation>
    <scope>NUCLEOTIDE SEQUENCE</scope>
    <source>
        <strain evidence="5">P08H-3</strain>
    </source>
</reference>
<proteinExistence type="inferred from homology"/>
<dbReference type="SUPFAM" id="SSF48350">
    <property type="entry name" value="GTPase activation domain, GAP"/>
    <property type="match status" value="1"/>
</dbReference>